<dbReference type="Gene3D" id="1.10.443.10">
    <property type="entry name" value="Intergrase catalytic core"/>
    <property type="match status" value="1"/>
</dbReference>
<dbReference type="Proteomes" id="UP000244201">
    <property type="component" value="Chromosome"/>
</dbReference>
<dbReference type="AlphaFoldDB" id="A0A2R4SX63"/>
<reference evidence="2 3" key="1">
    <citation type="submission" date="2018-01" db="EMBL/GenBank/DDBJ databases">
        <title>Complete genome sequence of Streptomyces lunaelactis MM109T, a Ferroverdin A producer isolated from cave moonmilk deposits.</title>
        <authorList>
            <person name="Naome A."/>
            <person name="Martinet L."/>
            <person name="Maciejewska M."/>
            <person name="Anderssen S."/>
            <person name="Adam D."/>
            <person name="Tenconi E."/>
            <person name="Deflandre B."/>
            <person name="Arguelles-Arias A."/>
            <person name="Calusinska M."/>
            <person name="Copieters W."/>
            <person name="Karim L."/>
            <person name="Hanikenne M."/>
            <person name="Baurain D."/>
            <person name="van Wezel G."/>
            <person name="Smargiasso N."/>
            <person name="de Pauw E."/>
            <person name="Delfosse P."/>
            <person name="Rigali S."/>
        </authorList>
    </citation>
    <scope>NUCLEOTIDE SEQUENCE [LARGE SCALE GENOMIC DNA]</scope>
    <source>
        <strain evidence="2 3">MM109</strain>
    </source>
</reference>
<evidence type="ECO:0000313" key="2">
    <source>
        <dbReference type="EMBL" id="AVZ71449.1"/>
    </source>
</evidence>
<dbReference type="InterPro" id="IPR011010">
    <property type="entry name" value="DNA_brk_join_enz"/>
</dbReference>
<dbReference type="InterPro" id="IPR013762">
    <property type="entry name" value="Integrase-like_cat_sf"/>
</dbReference>
<keyword evidence="3" id="KW-1185">Reference proteome</keyword>
<dbReference type="GeneID" id="55654380"/>
<dbReference type="EMBL" id="CP026304">
    <property type="protein sequence ID" value="AVZ71449.1"/>
    <property type="molecule type" value="Genomic_DNA"/>
</dbReference>
<dbReference type="OrthoDB" id="4020134at2"/>
<gene>
    <name evidence="2" type="ORF">SLUN_03740</name>
</gene>
<dbReference type="GO" id="GO:0003677">
    <property type="term" value="F:DNA binding"/>
    <property type="evidence" value="ECO:0007669"/>
    <property type="project" value="InterPro"/>
</dbReference>
<dbReference type="KEGG" id="slk:SLUN_03740"/>
<accession>A0A2R4SX63</accession>
<name>A0A2R4SX63_9ACTN</name>
<dbReference type="GO" id="GO:0006310">
    <property type="term" value="P:DNA recombination"/>
    <property type="evidence" value="ECO:0007669"/>
    <property type="project" value="UniProtKB-KW"/>
</dbReference>
<dbReference type="GO" id="GO:0015074">
    <property type="term" value="P:DNA integration"/>
    <property type="evidence" value="ECO:0007669"/>
    <property type="project" value="InterPro"/>
</dbReference>
<dbReference type="RefSeq" id="WP_108147140.1">
    <property type="nucleotide sequence ID" value="NZ_CP026304.1"/>
</dbReference>
<dbReference type="SUPFAM" id="SSF56349">
    <property type="entry name" value="DNA breaking-rejoining enzymes"/>
    <property type="match status" value="1"/>
</dbReference>
<protein>
    <submittedName>
        <fullName evidence="2">Recombinase XerD</fullName>
    </submittedName>
</protein>
<organism evidence="2 3">
    <name type="scientific">Streptomyces lunaelactis</name>
    <dbReference type="NCBI Taxonomy" id="1535768"/>
    <lineage>
        <taxon>Bacteria</taxon>
        <taxon>Bacillati</taxon>
        <taxon>Actinomycetota</taxon>
        <taxon>Actinomycetes</taxon>
        <taxon>Kitasatosporales</taxon>
        <taxon>Streptomycetaceae</taxon>
        <taxon>Streptomyces</taxon>
    </lineage>
</organism>
<evidence type="ECO:0000313" key="3">
    <source>
        <dbReference type="Proteomes" id="UP000244201"/>
    </source>
</evidence>
<evidence type="ECO:0000256" key="1">
    <source>
        <dbReference type="ARBA" id="ARBA00023172"/>
    </source>
</evidence>
<proteinExistence type="predicted"/>
<keyword evidence="1" id="KW-0233">DNA recombination</keyword>
<sequence>MHYFFVSPSKVRQLPPQVPGVDLDAVALVTRPGALPEGTPFFVGDDMRPREPITSYFFDLANYVGAGSLEDYAYDVMALEDFLGTVLDPPADLLSATEDDLVAYRRYRTALQPSPVVSATWRRNRVSIDGFYDWAVDTGLMEARPYRVRRNGRDALSGGPVQDLDVRRLTHRQWVLLHRVGLGGDLLDVSPAPSLRGGDRLRNMAAGELAVTSGMRLREFSCSLNIEVAAPRPDRQPATVELQAIAKYGFARQTAAQHPVLRSLDLYRRTERAAVVARSGRALWARRAELFIVDSVDTARMRLSGYLHGRRRSFAVAAMPAALRRIAVIEGARGLEPMALFVGRGGRMIGKSRWEQIFTAASDSARRLSAEFGDVVMPRQVRIHDLRHPFAVYMLKILTLQLVRAEKERLARGGPQAYLFEHIARAPLLVPQRLLGHRHPRSTMKYLRYLEDLSAIVAQAAEE</sequence>